<keyword evidence="2" id="KW-1185">Reference proteome</keyword>
<dbReference type="STRING" id="1300341.I595_3675"/>
<comment type="caution">
    <text evidence="1">The sequence shown here is derived from an EMBL/GenBank/DDBJ whole genome shotgun (WGS) entry which is preliminary data.</text>
</comment>
<organism evidence="1 2">
    <name type="scientific">Croceitalea dokdonensis DOKDO 023</name>
    <dbReference type="NCBI Taxonomy" id="1300341"/>
    <lineage>
        <taxon>Bacteria</taxon>
        <taxon>Pseudomonadati</taxon>
        <taxon>Bacteroidota</taxon>
        <taxon>Flavobacteriia</taxon>
        <taxon>Flavobacteriales</taxon>
        <taxon>Flavobacteriaceae</taxon>
        <taxon>Croceitalea</taxon>
    </lineage>
</organism>
<sequence>MDITTVACDTPLGLIRGGGQQSMFLSVGVAQKVGFGDYNELF</sequence>
<reference evidence="1 2" key="1">
    <citation type="submission" date="2015-09" db="EMBL/GenBank/DDBJ databases">
        <title>Genome sequence of the marine flavobacterium Croceitalea dokdonensis DOKDO 023 that contains proton- and sodium-pumping rhodopsins.</title>
        <authorList>
            <person name="Kwon S.-K."/>
            <person name="Lee H.K."/>
            <person name="Kwak M.-J."/>
            <person name="Kim J.F."/>
        </authorList>
    </citation>
    <scope>NUCLEOTIDE SEQUENCE [LARGE SCALE GENOMIC DNA]</scope>
    <source>
        <strain evidence="1 2">DOKDO 023</strain>
    </source>
</reference>
<evidence type="ECO:0000313" key="1">
    <source>
        <dbReference type="EMBL" id="KPM30265.1"/>
    </source>
</evidence>
<dbReference type="Proteomes" id="UP000050280">
    <property type="component" value="Unassembled WGS sequence"/>
</dbReference>
<proteinExistence type="predicted"/>
<evidence type="ECO:0000313" key="2">
    <source>
        <dbReference type="Proteomes" id="UP000050280"/>
    </source>
</evidence>
<name>A0A0P7AV76_9FLAO</name>
<accession>A0A0P7AV76</accession>
<dbReference type="EMBL" id="LDJX01000012">
    <property type="protein sequence ID" value="KPM30265.1"/>
    <property type="molecule type" value="Genomic_DNA"/>
</dbReference>
<protein>
    <submittedName>
        <fullName evidence="1">Uncharacterized protein</fullName>
    </submittedName>
</protein>
<gene>
    <name evidence="1" type="ORF">I595_3675</name>
</gene>
<dbReference type="AlphaFoldDB" id="A0A0P7AV76"/>